<dbReference type="AlphaFoldDB" id="G4QL98"/>
<organism evidence="1 2">
    <name type="scientific">Glaciecola nitratireducens (strain JCM 12485 / KCTC 12276 / FR1064)</name>
    <dbReference type="NCBI Taxonomy" id="1085623"/>
    <lineage>
        <taxon>Bacteria</taxon>
        <taxon>Pseudomonadati</taxon>
        <taxon>Pseudomonadota</taxon>
        <taxon>Gammaproteobacteria</taxon>
        <taxon>Alteromonadales</taxon>
        <taxon>Alteromonadaceae</taxon>
        <taxon>Brumicola</taxon>
    </lineage>
</organism>
<accession>G4QL98</accession>
<dbReference type="Proteomes" id="UP000009282">
    <property type="component" value="Chromosome"/>
</dbReference>
<keyword evidence="2" id="KW-1185">Reference proteome</keyword>
<dbReference type="HOGENOM" id="CLU_3025863_0_0_6"/>
<name>G4QL98_GLANF</name>
<reference evidence="1 2" key="1">
    <citation type="journal article" date="2011" name="J. Bacteriol.">
        <title>Complete genome sequence of seawater bacterium Glaciecola nitratireducens FR1064T.</title>
        <authorList>
            <person name="Bian F."/>
            <person name="Qin Q.L."/>
            <person name="Xie B.B."/>
            <person name="Shu Y.L."/>
            <person name="Zhang X.Y."/>
            <person name="Yu Y."/>
            <person name="Chen B."/>
            <person name="Chen X.L."/>
            <person name="Zhou B.C."/>
            <person name="Zhang Y.Z."/>
        </authorList>
    </citation>
    <scope>NUCLEOTIDE SEQUENCE [LARGE SCALE GENOMIC DNA]</scope>
    <source>
        <strain evidence="2">JCM 12485 / KCTC 12276 / FR1064</strain>
    </source>
</reference>
<sequence length="55" mass="6307">MLCFKEFAEIVPIVICNVYKGLPKEESENCTEMVNLCATIMQTAKREDCFLLAEF</sequence>
<protein>
    <submittedName>
        <fullName evidence="1">Uncharacterized protein</fullName>
    </submittedName>
</protein>
<evidence type="ECO:0000313" key="1">
    <source>
        <dbReference type="EMBL" id="AEP29569.1"/>
    </source>
</evidence>
<proteinExistence type="predicted"/>
<dbReference type="STRING" id="1085623.GNIT_1450"/>
<dbReference type="EMBL" id="CP003060">
    <property type="protein sequence ID" value="AEP29569.1"/>
    <property type="molecule type" value="Genomic_DNA"/>
</dbReference>
<evidence type="ECO:0000313" key="2">
    <source>
        <dbReference type="Proteomes" id="UP000009282"/>
    </source>
</evidence>
<dbReference type="KEGG" id="gni:GNIT_1450"/>
<gene>
    <name evidence="1" type="ordered locus">GNIT_1450</name>
</gene>